<evidence type="ECO:0000313" key="2">
    <source>
        <dbReference type="Proteomes" id="UP000238413"/>
    </source>
</evidence>
<keyword evidence="2" id="KW-1185">Reference proteome</keyword>
<organism evidence="1 2">
    <name type="scientific">Streptomyces dengpaensis</name>
    <dbReference type="NCBI Taxonomy" id="2049881"/>
    <lineage>
        <taxon>Bacteria</taxon>
        <taxon>Bacillati</taxon>
        <taxon>Actinomycetota</taxon>
        <taxon>Actinomycetes</taxon>
        <taxon>Kitasatosporales</taxon>
        <taxon>Streptomycetaceae</taxon>
        <taxon>Streptomyces</taxon>
    </lineage>
</organism>
<dbReference type="Proteomes" id="UP000238413">
    <property type="component" value="Chromosome"/>
</dbReference>
<gene>
    <name evidence="1" type="ORF">C4B68_00595</name>
</gene>
<proteinExistence type="predicted"/>
<sequence length="331" mass="35696">MTRDSICSRHGVVIIMMDVTTGVILGNAYGTLEQEIDTQNAIPEFFEYMKFDLTKADLTSSAMTVKVDAICSLDTSCKQNADPWNAPRPITVGGSIDGGFTRSWTGNTGNKSFLISYALTANIGGTVGTTRWGGHGEQNGGQYLVRCDAEVGSYAGCVVPAFTPTFVVSQQYSQARQFIGMVQASMATHPGWEGRGQPLHRESVQSEVDKNRAVVCDSTFKPHASTPPPVQCDEFPFARTKESGRRLGVTSGAACQQYMVTSQTIEGKLYLSLTWPGLNQGKLPSADAKCARASMPKAQNEGVGGDLGRKTVEWRLLENDAYWVDAGQPVG</sequence>
<accession>A0ABM6SJ60</accession>
<protein>
    <submittedName>
        <fullName evidence="1">Uncharacterized protein</fullName>
    </submittedName>
</protein>
<reference evidence="1 2" key="1">
    <citation type="submission" date="2018-02" db="EMBL/GenBank/DDBJ databases">
        <title>Complete genome sequence of Streptomyces dengpaensis, the producer of angucyclines.</title>
        <authorList>
            <person name="Yumei L."/>
        </authorList>
    </citation>
    <scope>NUCLEOTIDE SEQUENCE [LARGE SCALE GENOMIC DNA]</scope>
    <source>
        <strain evidence="1 2">XZHG99</strain>
    </source>
</reference>
<dbReference type="EMBL" id="CP026652">
    <property type="protein sequence ID" value="AVH54583.1"/>
    <property type="molecule type" value="Genomic_DNA"/>
</dbReference>
<name>A0ABM6SJ60_9ACTN</name>
<evidence type="ECO:0000313" key="1">
    <source>
        <dbReference type="EMBL" id="AVH54583.1"/>
    </source>
</evidence>